<keyword evidence="1" id="KW-0472">Membrane</keyword>
<reference evidence="2" key="2">
    <citation type="submission" date="2023-04" db="EMBL/GenBank/DDBJ databases">
        <authorList>
            <person name="Bruccoleri R.E."/>
            <person name="Oakeley E.J."/>
            <person name="Faust A.-M."/>
            <person name="Dessus-Babus S."/>
            <person name="Altorfer M."/>
            <person name="Burckhardt D."/>
            <person name="Oertli M."/>
            <person name="Naumann U."/>
            <person name="Petersen F."/>
            <person name="Wong J."/>
        </authorList>
    </citation>
    <scope>NUCLEOTIDE SEQUENCE</scope>
    <source>
        <strain evidence="2">GSM-AAB239-AS_SAM_17_03QT</strain>
        <tissue evidence="2">Leaf</tissue>
    </source>
</reference>
<reference evidence="2" key="1">
    <citation type="journal article" date="2023" name="GigaByte">
        <title>Genome assembly of the bearded iris, Iris pallida Lam.</title>
        <authorList>
            <person name="Bruccoleri R.E."/>
            <person name="Oakeley E.J."/>
            <person name="Faust A.M.E."/>
            <person name="Altorfer M."/>
            <person name="Dessus-Babus S."/>
            <person name="Burckhardt D."/>
            <person name="Oertli M."/>
            <person name="Naumann U."/>
            <person name="Petersen F."/>
            <person name="Wong J."/>
        </authorList>
    </citation>
    <scope>NUCLEOTIDE SEQUENCE</scope>
    <source>
        <strain evidence="2">GSM-AAB239-AS_SAM_17_03QT</strain>
    </source>
</reference>
<keyword evidence="3" id="KW-1185">Reference proteome</keyword>
<proteinExistence type="predicted"/>
<feature type="transmembrane region" description="Helical" evidence="1">
    <location>
        <begin position="38"/>
        <end position="57"/>
    </location>
</feature>
<organism evidence="2 3">
    <name type="scientific">Iris pallida</name>
    <name type="common">Sweet iris</name>
    <dbReference type="NCBI Taxonomy" id="29817"/>
    <lineage>
        <taxon>Eukaryota</taxon>
        <taxon>Viridiplantae</taxon>
        <taxon>Streptophyta</taxon>
        <taxon>Embryophyta</taxon>
        <taxon>Tracheophyta</taxon>
        <taxon>Spermatophyta</taxon>
        <taxon>Magnoliopsida</taxon>
        <taxon>Liliopsida</taxon>
        <taxon>Asparagales</taxon>
        <taxon>Iridaceae</taxon>
        <taxon>Iridoideae</taxon>
        <taxon>Irideae</taxon>
        <taxon>Iris</taxon>
    </lineage>
</organism>
<gene>
    <name evidence="2" type="ORF">M6B38_106305</name>
</gene>
<evidence type="ECO:0000256" key="1">
    <source>
        <dbReference type="SAM" id="Phobius"/>
    </source>
</evidence>
<accession>A0AAX6ERY3</accession>
<keyword evidence="1" id="KW-1133">Transmembrane helix</keyword>
<sequence length="107" mass="11198">MSCDLISSNICCSSVFSMSISGCTTTTSSSMFSASTSLSLAASSFFSSAISLAAFIIRAVERRLISTATSSFSWSIVAVPDRSMLTVIGKALNGPPEALMHTCIDYC</sequence>
<dbReference type="Proteomes" id="UP001140949">
    <property type="component" value="Unassembled WGS sequence"/>
</dbReference>
<comment type="caution">
    <text evidence="2">The sequence shown here is derived from an EMBL/GenBank/DDBJ whole genome shotgun (WGS) entry which is preliminary data.</text>
</comment>
<keyword evidence="1" id="KW-0812">Transmembrane</keyword>
<name>A0AAX6ERY3_IRIPA</name>
<protein>
    <submittedName>
        <fullName evidence="2">Uncharacterized protein</fullName>
    </submittedName>
</protein>
<evidence type="ECO:0000313" key="2">
    <source>
        <dbReference type="EMBL" id="KAJ6806932.1"/>
    </source>
</evidence>
<evidence type="ECO:0000313" key="3">
    <source>
        <dbReference type="Proteomes" id="UP001140949"/>
    </source>
</evidence>
<dbReference type="EMBL" id="JANAVB010034417">
    <property type="protein sequence ID" value="KAJ6806932.1"/>
    <property type="molecule type" value="Genomic_DNA"/>
</dbReference>
<dbReference type="AlphaFoldDB" id="A0AAX6ERY3"/>